<keyword evidence="4" id="KW-1185">Reference proteome</keyword>
<name>A0A8J7LC73_9NOST</name>
<feature type="domain" description="Glycosyl transferase family 1" evidence="1">
    <location>
        <begin position="192"/>
        <end position="355"/>
    </location>
</feature>
<dbReference type="AlphaFoldDB" id="A0A8J7LC73"/>
<dbReference type="Pfam" id="PF13439">
    <property type="entry name" value="Glyco_transf_4"/>
    <property type="match status" value="1"/>
</dbReference>
<dbReference type="EMBL" id="JAECZA010000002">
    <property type="protein sequence ID" value="MBH8571661.1"/>
    <property type="molecule type" value="Genomic_DNA"/>
</dbReference>
<dbReference type="GO" id="GO:0016757">
    <property type="term" value="F:glycosyltransferase activity"/>
    <property type="evidence" value="ECO:0007669"/>
    <property type="project" value="InterPro"/>
</dbReference>
<proteinExistence type="predicted"/>
<accession>A0A8J7LC73</accession>
<evidence type="ECO:0000259" key="2">
    <source>
        <dbReference type="Pfam" id="PF13439"/>
    </source>
</evidence>
<protein>
    <submittedName>
        <fullName evidence="3">Glycosyltransferase</fullName>
    </submittedName>
</protein>
<dbReference type="Gene3D" id="3.40.50.2000">
    <property type="entry name" value="Glycogen Phosphorylase B"/>
    <property type="match status" value="2"/>
</dbReference>
<evidence type="ECO:0000313" key="3">
    <source>
        <dbReference type="EMBL" id="MBH8571661.1"/>
    </source>
</evidence>
<dbReference type="PANTHER" id="PTHR12526">
    <property type="entry name" value="GLYCOSYLTRANSFERASE"/>
    <property type="match status" value="1"/>
</dbReference>
<gene>
    <name evidence="3" type="ORF">I8752_01190</name>
</gene>
<dbReference type="PANTHER" id="PTHR12526:SF630">
    <property type="entry name" value="GLYCOSYLTRANSFERASE"/>
    <property type="match status" value="1"/>
</dbReference>
<sequence length="380" mass="42035">MSRFSIVYISTGLSTGGAQIILYRILSKINRENFNPVVISLMDGERLGDRIEALGIPVYTIGMKQGMLPTPANILRIIHIVRQLKPNLIQGWMYHGNLAALLVSYFIYPKIPILWSIHCSIYSLALTKKMTAAIIKLCAAMSQVPNKIIYVSQIGKLQHEKLGYDNQNGCVIPNGTDTSVFIPSIEARLSVRKELGLSKNAFLIGLICRYHPMKDHANFLQAAAILLKKYPETNFLLIGTDVTLENQVLYRLIQELGIINRVHLLGERTDIARLTAALDIAASSSAYGEGWPLILGEAMSCGVPCVVTDVGDSGWIVGDSGRVVPPRNSEALANAWQELLALDSEQRQKLGLLARQRAIENFSLDAVVNQYEAIYSEMLK</sequence>
<evidence type="ECO:0000313" key="4">
    <source>
        <dbReference type="Proteomes" id="UP000662314"/>
    </source>
</evidence>
<dbReference type="InterPro" id="IPR001296">
    <property type="entry name" value="Glyco_trans_1"/>
</dbReference>
<feature type="domain" description="Glycosyltransferase subfamily 4-like N-terminal" evidence="2">
    <location>
        <begin position="16"/>
        <end position="179"/>
    </location>
</feature>
<dbReference type="Pfam" id="PF00534">
    <property type="entry name" value="Glycos_transf_1"/>
    <property type="match status" value="1"/>
</dbReference>
<organism evidence="3 4">
    <name type="scientific">Dendronalium phyllosphericum CENA369</name>
    <dbReference type="NCBI Taxonomy" id="1725256"/>
    <lineage>
        <taxon>Bacteria</taxon>
        <taxon>Bacillati</taxon>
        <taxon>Cyanobacteriota</taxon>
        <taxon>Cyanophyceae</taxon>
        <taxon>Nostocales</taxon>
        <taxon>Nostocaceae</taxon>
        <taxon>Dendronalium</taxon>
        <taxon>Dendronalium phyllosphericum</taxon>
    </lineage>
</organism>
<dbReference type="RefSeq" id="WP_214430500.1">
    <property type="nucleotide sequence ID" value="NZ_CAWPUQ010000110.1"/>
</dbReference>
<dbReference type="SUPFAM" id="SSF53756">
    <property type="entry name" value="UDP-Glycosyltransferase/glycogen phosphorylase"/>
    <property type="match status" value="1"/>
</dbReference>
<reference evidence="3 4" key="1">
    <citation type="journal article" date="2021" name="Int. J. Syst. Evol. Microbiol.">
        <title>Amazonocrinis nigriterrae gen. nov., sp. nov., Atlanticothrix silvestris gen. nov., sp. nov. and Dendronalium phyllosphericum gen. nov., sp. nov., nostocacean cyanobacteria from Brazilian environments.</title>
        <authorList>
            <person name="Alvarenga D.O."/>
            <person name="Andreote A.P.D."/>
            <person name="Branco L.H.Z."/>
            <person name="Delbaje E."/>
            <person name="Cruz R.B."/>
            <person name="Varani A.M."/>
            <person name="Fiore M.F."/>
        </authorList>
    </citation>
    <scope>NUCLEOTIDE SEQUENCE [LARGE SCALE GENOMIC DNA]</scope>
    <source>
        <strain evidence="3 4">CENA369</strain>
    </source>
</reference>
<dbReference type="InterPro" id="IPR028098">
    <property type="entry name" value="Glyco_trans_4-like_N"/>
</dbReference>
<dbReference type="Proteomes" id="UP000662314">
    <property type="component" value="Unassembled WGS sequence"/>
</dbReference>
<comment type="caution">
    <text evidence="3">The sequence shown here is derived from an EMBL/GenBank/DDBJ whole genome shotgun (WGS) entry which is preliminary data.</text>
</comment>
<evidence type="ECO:0000259" key="1">
    <source>
        <dbReference type="Pfam" id="PF00534"/>
    </source>
</evidence>